<evidence type="ECO:0000313" key="1">
    <source>
        <dbReference type="EMBL" id="CAD8536942.1"/>
    </source>
</evidence>
<proteinExistence type="predicted"/>
<organism evidence="1">
    <name type="scientific">Calcidiscus leptoporus</name>
    <dbReference type="NCBI Taxonomy" id="127549"/>
    <lineage>
        <taxon>Eukaryota</taxon>
        <taxon>Haptista</taxon>
        <taxon>Haptophyta</taxon>
        <taxon>Prymnesiophyceae</taxon>
        <taxon>Coccolithales</taxon>
        <taxon>Calcidiscaceae</taxon>
        <taxon>Calcidiscus</taxon>
    </lineage>
</organism>
<sequence>MLQAAAAEALRALALSLSAEIATSASVVTLGHQPCASTASLLLLLCHSMLRAPRVVEKLSAAGAQDERAAPGGTSAEAESVLKSEERVVLLSRLLRTLRALSLARGASTLPTPLLGCVVLLLLPQGAAHSSSVGVGGAPKWSVAAALPQGAVAAEAARDTTSSGVHALLSSLPAEVRADAFDLLPHLAHSSAALMRDAPPAGDDAAGRAVAQEVHTSLLSLLASSLSQKNETVPTANSLGKLLVTNPLAPTLGSLLGVVRVPSCARSVLRHGLLPRLCALVPRGHKVRAYDANGTPTSLHDTWCESLSVAAVALAAVGEEARGFLGQVAAFAHTLRVPLVASLTADSSLEGRQGQALALRLLQQLLLVAPAAELGVQQLLGLLEPIVASVASSLLLSEQELLTAMPTTSRRERAAAALSPLGEARPEGIRHAASLYCVELRAALQGSLCVALDLLPAELAKSATLQIALKAVARSLHLWPMYFRSGPLVQAPPARDALVSAGARCVALAALLEQQALRKKHVQLEAALPVVASQDAKQGAALEQTIRAQLRECDASVAALPRALLAWIESIFDAELLKDVDARRRITAIVRELRA</sequence>
<reference evidence="1" key="1">
    <citation type="submission" date="2021-01" db="EMBL/GenBank/DDBJ databases">
        <authorList>
            <person name="Corre E."/>
            <person name="Pelletier E."/>
            <person name="Niang G."/>
            <person name="Scheremetjew M."/>
            <person name="Finn R."/>
            <person name="Kale V."/>
            <person name="Holt S."/>
            <person name="Cochrane G."/>
            <person name="Meng A."/>
            <person name="Brown T."/>
            <person name="Cohen L."/>
        </authorList>
    </citation>
    <scope>NUCLEOTIDE SEQUENCE</scope>
    <source>
        <strain evidence="1">RCC1130</strain>
    </source>
</reference>
<name>A0A7S0J0D0_9EUKA</name>
<dbReference type="EMBL" id="HBER01024341">
    <property type="protein sequence ID" value="CAD8536942.1"/>
    <property type="molecule type" value="Transcribed_RNA"/>
</dbReference>
<protein>
    <submittedName>
        <fullName evidence="1">Uncharacterized protein</fullName>
    </submittedName>
</protein>
<accession>A0A7S0J0D0</accession>
<dbReference type="AlphaFoldDB" id="A0A7S0J0D0"/>
<gene>
    <name evidence="1" type="ORF">CLEP1334_LOCUS12224</name>
</gene>